<dbReference type="Proteomes" id="UP000326678">
    <property type="component" value="Chromosome Gxm2"/>
</dbReference>
<feature type="chain" id="PRO_5024864253" evidence="1">
    <location>
        <begin position="26"/>
        <end position="74"/>
    </location>
</feature>
<gene>
    <name evidence="2" type="ORF">GXM_08324</name>
</gene>
<dbReference type="AlphaFoldDB" id="A0A5P8WDY6"/>
<proteinExistence type="predicted"/>
<dbReference type="KEGG" id="nsh:GXM_08324"/>
<sequence>MNRNRYPGFAIAPIVALFVIQPAQAETDKSLTEILSPASVYQLPQINPPARTVKDWLFKKYIYLMFSYCFYVFI</sequence>
<keyword evidence="1" id="KW-0732">Signal</keyword>
<reference evidence="2 3" key="1">
    <citation type="submission" date="2019-10" db="EMBL/GenBank/DDBJ databases">
        <title>Genomic and transcriptomic insights into the perfect genentic adaptation of a filamentous nitrogen-fixing cyanobacterium to rice fields.</title>
        <authorList>
            <person name="Chen Z."/>
        </authorList>
    </citation>
    <scope>NUCLEOTIDE SEQUENCE [LARGE SCALE GENOMIC DNA]</scope>
    <source>
        <strain evidence="2">CCNUC1</strain>
    </source>
</reference>
<dbReference type="RefSeq" id="WP_152591641.1">
    <property type="nucleotide sequence ID" value="NZ_CP045227.1"/>
</dbReference>
<evidence type="ECO:0000313" key="2">
    <source>
        <dbReference type="EMBL" id="QFS50830.1"/>
    </source>
</evidence>
<evidence type="ECO:0000313" key="3">
    <source>
        <dbReference type="Proteomes" id="UP000326678"/>
    </source>
</evidence>
<organism evidence="2 3">
    <name type="scientific">Nostoc sphaeroides CCNUC1</name>
    <dbReference type="NCBI Taxonomy" id="2653204"/>
    <lineage>
        <taxon>Bacteria</taxon>
        <taxon>Bacillati</taxon>
        <taxon>Cyanobacteriota</taxon>
        <taxon>Cyanophyceae</taxon>
        <taxon>Nostocales</taxon>
        <taxon>Nostocaceae</taxon>
        <taxon>Nostoc</taxon>
    </lineage>
</organism>
<accession>A0A5P8WDY6</accession>
<evidence type="ECO:0000256" key="1">
    <source>
        <dbReference type="SAM" id="SignalP"/>
    </source>
</evidence>
<protein>
    <submittedName>
        <fullName evidence="2">Uncharacterized protein</fullName>
    </submittedName>
</protein>
<dbReference type="EMBL" id="CP045227">
    <property type="protein sequence ID" value="QFS50830.1"/>
    <property type="molecule type" value="Genomic_DNA"/>
</dbReference>
<keyword evidence="3" id="KW-1185">Reference proteome</keyword>
<feature type="signal peptide" evidence="1">
    <location>
        <begin position="1"/>
        <end position="25"/>
    </location>
</feature>
<name>A0A5P8WDY6_9NOSO</name>